<dbReference type="Gene3D" id="3.20.20.190">
    <property type="entry name" value="Phosphatidylinositol (PI) phosphodiesterase"/>
    <property type="match status" value="1"/>
</dbReference>
<dbReference type="InterPro" id="IPR030395">
    <property type="entry name" value="GP_PDE_dom"/>
</dbReference>
<evidence type="ECO:0000313" key="4">
    <source>
        <dbReference type="Proteomes" id="UP000190814"/>
    </source>
</evidence>
<dbReference type="GO" id="GO:0008081">
    <property type="term" value="F:phosphoric diester hydrolase activity"/>
    <property type="evidence" value="ECO:0007669"/>
    <property type="project" value="InterPro"/>
</dbReference>
<feature type="chain" id="PRO_5010539586" evidence="1">
    <location>
        <begin position="28"/>
        <end position="483"/>
    </location>
</feature>
<dbReference type="OrthoDB" id="384721at2"/>
<organism evidence="3 4">
    <name type="scientific">Eubacterium uniforme</name>
    <dbReference type="NCBI Taxonomy" id="39495"/>
    <lineage>
        <taxon>Bacteria</taxon>
        <taxon>Bacillati</taxon>
        <taxon>Bacillota</taxon>
        <taxon>Clostridia</taxon>
        <taxon>Eubacteriales</taxon>
        <taxon>Eubacteriaceae</taxon>
        <taxon>Eubacterium</taxon>
    </lineage>
</organism>
<keyword evidence="4" id="KW-1185">Reference proteome</keyword>
<dbReference type="PANTHER" id="PTHR46211">
    <property type="entry name" value="GLYCEROPHOSPHORYL DIESTER PHOSPHODIESTERASE"/>
    <property type="match status" value="1"/>
</dbReference>
<evidence type="ECO:0000256" key="1">
    <source>
        <dbReference type="SAM" id="SignalP"/>
    </source>
</evidence>
<dbReference type="SUPFAM" id="SSF49373">
    <property type="entry name" value="Invasin/intimin cell-adhesion fragments"/>
    <property type="match status" value="1"/>
</dbReference>
<feature type="signal peptide" evidence="1">
    <location>
        <begin position="1"/>
        <end position="27"/>
    </location>
</feature>
<dbReference type="GO" id="GO:0006629">
    <property type="term" value="P:lipid metabolic process"/>
    <property type="evidence" value="ECO:0007669"/>
    <property type="project" value="InterPro"/>
</dbReference>
<proteinExistence type="predicted"/>
<name>A0A1T4W0Z3_9FIRM</name>
<dbReference type="Pfam" id="PF03009">
    <property type="entry name" value="GDPD"/>
    <property type="match status" value="1"/>
</dbReference>
<evidence type="ECO:0000313" key="3">
    <source>
        <dbReference type="EMBL" id="SKA70745.1"/>
    </source>
</evidence>
<dbReference type="PANTHER" id="PTHR46211:SF1">
    <property type="entry name" value="GLYCEROPHOSPHODIESTER PHOSPHODIESTERASE, CYTOPLASMIC"/>
    <property type="match status" value="1"/>
</dbReference>
<dbReference type="Gene3D" id="2.60.40.1080">
    <property type="match status" value="1"/>
</dbReference>
<reference evidence="3 4" key="1">
    <citation type="submission" date="2017-02" db="EMBL/GenBank/DDBJ databases">
        <authorList>
            <person name="Peterson S.W."/>
        </authorList>
    </citation>
    <scope>NUCLEOTIDE SEQUENCE [LARGE SCALE GENOMIC DNA]</scope>
    <source>
        <strain evidence="3 4">ATCC 35992</strain>
    </source>
</reference>
<evidence type="ECO:0000259" key="2">
    <source>
        <dbReference type="PROSITE" id="PS51704"/>
    </source>
</evidence>
<protein>
    <submittedName>
        <fullName evidence="3">Glycerophosphoryl diester phosphodiesterase</fullName>
    </submittedName>
</protein>
<feature type="domain" description="GP-PDE" evidence="2">
    <location>
        <begin position="236"/>
        <end position="483"/>
    </location>
</feature>
<gene>
    <name evidence="3" type="ORF">SAMN02745111_02098</name>
</gene>
<dbReference type="SUPFAM" id="SSF51695">
    <property type="entry name" value="PLC-like phosphodiesterases"/>
    <property type="match status" value="1"/>
</dbReference>
<dbReference type="Proteomes" id="UP000190814">
    <property type="component" value="Unassembled WGS sequence"/>
</dbReference>
<dbReference type="STRING" id="39495.SAMN02745111_02098"/>
<sequence length="483" mass="55708">MKFKRLEKTILCLLLILSISTPTYAFAENVMHQTIKTSHPKKATIKTYKYKNFKKIPTEISLKKKQSIKIEIKKYNNKTLKFKSTNKRILSISKYNVLKSKKKGICELKIYIKKNKKWKIKRTVTIYVGYSKKEINQEKDDKVVLPQRIVIDNGNSTVNVRVNNSIYLPIQIYPENATNTELEFKIEDPTIASIDTKNLLYGIKLGQTKLTCYSKANKNINASIIVNVCKINSNKKKVIAHRGYSTKAPENSIAAYKLACNYDFYGIECDVHRTKDGVFVLNHDETMKKTYGVNLKISDCTYDEIKDYKIKNANNVDEYPNETIPTIDDYLEIIKNSDKVAVIELKGQLSYDDLLDLSTIIDTYNIDTRLEFISFKPDLLINMRKIYNSKDSIYKPNYTFLSISANIAQTELGDYKPFEWAIKENMGFGCYSYLISEDIVKALHKHNLGCFVFEVDSFYTAYDLFYNLDIDAIASNTAEILDN</sequence>
<accession>A0A1T4W0Z3</accession>
<dbReference type="RefSeq" id="WP_159444369.1">
    <property type="nucleotide sequence ID" value="NZ_FUXZ01000014.1"/>
</dbReference>
<dbReference type="AlphaFoldDB" id="A0A1T4W0Z3"/>
<dbReference type="PROSITE" id="PS51704">
    <property type="entry name" value="GP_PDE"/>
    <property type="match status" value="1"/>
</dbReference>
<dbReference type="InterPro" id="IPR017946">
    <property type="entry name" value="PLC-like_Pdiesterase_TIM-brl"/>
</dbReference>
<dbReference type="InterPro" id="IPR008964">
    <property type="entry name" value="Invasin/intimin_cell_adhesion"/>
</dbReference>
<keyword evidence="1" id="KW-0732">Signal</keyword>
<dbReference type="EMBL" id="FUXZ01000014">
    <property type="protein sequence ID" value="SKA70745.1"/>
    <property type="molecule type" value="Genomic_DNA"/>
</dbReference>